<accession>A0A7Y9X6J8</accession>
<evidence type="ECO:0008006" key="4">
    <source>
        <dbReference type="Google" id="ProtNLM"/>
    </source>
</evidence>
<dbReference type="Proteomes" id="UP000523545">
    <property type="component" value="Unassembled WGS sequence"/>
</dbReference>
<dbReference type="InterPro" id="IPR025337">
    <property type="entry name" value="Questin_oxidase-like"/>
</dbReference>
<proteinExistence type="predicted"/>
<dbReference type="Pfam" id="PF14027">
    <property type="entry name" value="Questin_oxidase"/>
    <property type="match status" value="1"/>
</dbReference>
<dbReference type="AlphaFoldDB" id="A0A7Y9X6J8"/>
<name>A0A7Y9X6J8_9ACTN</name>
<keyword evidence="1" id="KW-0560">Oxidoreductase</keyword>
<dbReference type="GO" id="GO:0016491">
    <property type="term" value="F:oxidoreductase activity"/>
    <property type="evidence" value="ECO:0007669"/>
    <property type="project" value="UniProtKB-KW"/>
</dbReference>
<gene>
    <name evidence="2" type="ORF">HNR22_005615</name>
</gene>
<dbReference type="RefSeq" id="WP_179782880.1">
    <property type="nucleotide sequence ID" value="NZ_JACCHK010000001.1"/>
</dbReference>
<sequence length="344" mass="37159">MTSSILDEAYERVRHTGPERNGWLSNHAPMAVEALVHRGHEQAVHRWIDGYADRLEERPRGIRPIPGDEWRDPLGDPVRTGDWLNYFDRELAGEPWREVLVRWWPRLLPGIAAGATHGVIRVGHAMRALLDEETQPRVAELGQGLAYWAARWQPLARPGAGPYPTTDARSALDAVPRVPDQRSGIRARLAQLADLTQWPSVAGAVPGNDSDDVPTRLAGIVDAAVVRHGTHGYASPVMLVHAATAPNAVLRALPALPQTLWAPSLAAAWAATAAVTAAYAPAEARRAPPAGTDLSLDEVMRRATDTGDAHAIKFVDAVSDTYTRSGDPALLAIAAQSVEQIATD</sequence>
<reference evidence="2 3" key="1">
    <citation type="submission" date="2020-07" db="EMBL/GenBank/DDBJ databases">
        <title>Sequencing the genomes of 1000 actinobacteria strains.</title>
        <authorList>
            <person name="Klenk H.-P."/>
        </authorList>
    </citation>
    <scope>NUCLEOTIDE SEQUENCE [LARGE SCALE GENOMIC DNA]</scope>
    <source>
        <strain evidence="2 3">DSM 45876</strain>
    </source>
</reference>
<evidence type="ECO:0000313" key="3">
    <source>
        <dbReference type="Proteomes" id="UP000523545"/>
    </source>
</evidence>
<keyword evidence="3" id="KW-1185">Reference proteome</keyword>
<dbReference type="EMBL" id="JACCHK010000001">
    <property type="protein sequence ID" value="NYH45888.1"/>
    <property type="molecule type" value="Genomic_DNA"/>
</dbReference>
<comment type="caution">
    <text evidence="2">The sequence shown here is derived from an EMBL/GenBank/DDBJ whole genome shotgun (WGS) entry which is preliminary data.</text>
</comment>
<evidence type="ECO:0000313" key="2">
    <source>
        <dbReference type="EMBL" id="NYH45888.1"/>
    </source>
</evidence>
<organism evidence="2 3">
    <name type="scientific">Micromonospora jinlongensis</name>
    <dbReference type="NCBI Taxonomy" id="1287877"/>
    <lineage>
        <taxon>Bacteria</taxon>
        <taxon>Bacillati</taxon>
        <taxon>Actinomycetota</taxon>
        <taxon>Actinomycetes</taxon>
        <taxon>Micromonosporales</taxon>
        <taxon>Micromonosporaceae</taxon>
        <taxon>Micromonospora</taxon>
    </lineage>
</organism>
<protein>
    <recommendedName>
        <fullName evidence="4">DUF4243 domain-containing protein</fullName>
    </recommendedName>
</protein>
<evidence type="ECO:0000256" key="1">
    <source>
        <dbReference type="ARBA" id="ARBA00023002"/>
    </source>
</evidence>